<dbReference type="EMBL" id="ML179581">
    <property type="protein sequence ID" value="THU84773.1"/>
    <property type="molecule type" value="Genomic_DNA"/>
</dbReference>
<evidence type="ECO:0000313" key="3">
    <source>
        <dbReference type="Proteomes" id="UP000297245"/>
    </source>
</evidence>
<dbReference type="AlphaFoldDB" id="A0A4S8L8J4"/>
<evidence type="ECO:0000256" key="1">
    <source>
        <dbReference type="SAM" id="MobiDB-lite"/>
    </source>
</evidence>
<evidence type="ECO:0000313" key="2">
    <source>
        <dbReference type="EMBL" id="THU84773.1"/>
    </source>
</evidence>
<feature type="region of interest" description="Disordered" evidence="1">
    <location>
        <begin position="1"/>
        <end position="29"/>
    </location>
</feature>
<dbReference type="Proteomes" id="UP000297245">
    <property type="component" value="Unassembled WGS sequence"/>
</dbReference>
<organism evidence="2 3">
    <name type="scientific">Dendrothele bispora (strain CBS 962.96)</name>
    <dbReference type="NCBI Taxonomy" id="1314807"/>
    <lineage>
        <taxon>Eukaryota</taxon>
        <taxon>Fungi</taxon>
        <taxon>Dikarya</taxon>
        <taxon>Basidiomycota</taxon>
        <taxon>Agaricomycotina</taxon>
        <taxon>Agaricomycetes</taxon>
        <taxon>Agaricomycetidae</taxon>
        <taxon>Agaricales</taxon>
        <taxon>Agaricales incertae sedis</taxon>
        <taxon>Dendrothele</taxon>
    </lineage>
</organism>
<reference evidence="2 3" key="1">
    <citation type="journal article" date="2019" name="Nat. Ecol. Evol.">
        <title>Megaphylogeny resolves global patterns of mushroom evolution.</title>
        <authorList>
            <person name="Varga T."/>
            <person name="Krizsan K."/>
            <person name="Foldi C."/>
            <person name="Dima B."/>
            <person name="Sanchez-Garcia M."/>
            <person name="Sanchez-Ramirez S."/>
            <person name="Szollosi G.J."/>
            <person name="Szarkandi J.G."/>
            <person name="Papp V."/>
            <person name="Albert L."/>
            <person name="Andreopoulos W."/>
            <person name="Angelini C."/>
            <person name="Antonin V."/>
            <person name="Barry K.W."/>
            <person name="Bougher N.L."/>
            <person name="Buchanan P."/>
            <person name="Buyck B."/>
            <person name="Bense V."/>
            <person name="Catcheside P."/>
            <person name="Chovatia M."/>
            <person name="Cooper J."/>
            <person name="Damon W."/>
            <person name="Desjardin D."/>
            <person name="Finy P."/>
            <person name="Geml J."/>
            <person name="Haridas S."/>
            <person name="Hughes K."/>
            <person name="Justo A."/>
            <person name="Karasinski D."/>
            <person name="Kautmanova I."/>
            <person name="Kiss B."/>
            <person name="Kocsube S."/>
            <person name="Kotiranta H."/>
            <person name="LaButti K.M."/>
            <person name="Lechner B.E."/>
            <person name="Liimatainen K."/>
            <person name="Lipzen A."/>
            <person name="Lukacs Z."/>
            <person name="Mihaltcheva S."/>
            <person name="Morgado L.N."/>
            <person name="Niskanen T."/>
            <person name="Noordeloos M.E."/>
            <person name="Ohm R.A."/>
            <person name="Ortiz-Santana B."/>
            <person name="Ovrebo C."/>
            <person name="Racz N."/>
            <person name="Riley R."/>
            <person name="Savchenko A."/>
            <person name="Shiryaev A."/>
            <person name="Soop K."/>
            <person name="Spirin V."/>
            <person name="Szebenyi C."/>
            <person name="Tomsovsky M."/>
            <person name="Tulloss R.E."/>
            <person name="Uehling J."/>
            <person name="Grigoriev I.V."/>
            <person name="Vagvolgyi C."/>
            <person name="Papp T."/>
            <person name="Martin F.M."/>
            <person name="Miettinen O."/>
            <person name="Hibbett D.S."/>
            <person name="Nagy L.G."/>
        </authorList>
    </citation>
    <scope>NUCLEOTIDE SEQUENCE [LARGE SCALE GENOMIC DNA]</scope>
    <source>
        <strain evidence="2 3">CBS 962.96</strain>
    </source>
</reference>
<keyword evidence="3" id="KW-1185">Reference proteome</keyword>
<sequence>MSNSDEEYFGPRNGLMHSPSPGRYFEGGDFGIDEEEYEQFCAEEKERAYQEALAEPSAFHDQRGIQVIPVLQVEFPRQ</sequence>
<proteinExistence type="predicted"/>
<accession>A0A4S8L8J4</accession>
<protein>
    <submittedName>
        <fullName evidence="2">Uncharacterized protein</fullName>
    </submittedName>
</protein>
<gene>
    <name evidence="2" type="ORF">K435DRAFT_869950</name>
</gene>
<name>A0A4S8L8J4_DENBC</name>